<feature type="non-terminal residue" evidence="2">
    <location>
        <position position="1"/>
    </location>
</feature>
<name>A0A0F9HXB0_9ZZZZ</name>
<feature type="transmembrane region" description="Helical" evidence="1">
    <location>
        <begin position="112"/>
        <end position="135"/>
    </location>
</feature>
<organism evidence="2">
    <name type="scientific">marine sediment metagenome</name>
    <dbReference type="NCBI Taxonomy" id="412755"/>
    <lineage>
        <taxon>unclassified sequences</taxon>
        <taxon>metagenomes</taxon>
        <taxon>ecological metagenomes</taxon>
    </lineage>
</organism>
<keyword evidence="1" id="KW-1133">Transmembrane helix</keyword>
<feature type="transmembrane region" description="Helical" evidence="1">
    <location>
        <begin position="49"/>
        <end position="67"/>
    </location>
</feature>
<dbReference type="EMBL" id="LAZR01013905">
    <property type="protein sequence ID" value="KKM19802.1"/>
    <property type="molecule type" value="Genomic_DNA"/>
</dbReference>
<accession>A0A0F9HXB0</accession>
<feature type="transmembrane region" description="Helical" evidence="1">
    <location>
        <begin position="222"/>
        <end position="247"/>
    </location>
</feature>
<feature type="transmembrane region" description="Helical" evidence="1">
    <location>
        <begin position="344"/>
        <end position="362"/>
    </location>
</feature>
<evidence type="ECO:0000313" key="2">
    <source>
        <dbReference type="EMBL" id="KKM19802.1"/>
    </source>
</evidence>
<keyword evidence="1" id="KW-0472">Membrane</keyword>
<proteinExistence type="predicted"/>
<reference evidence="2" key="1">
    <citation type="journal article" date="2015" name="Nature">
        <title>Complex archaea that bridge the gap between prokaryotes and eukaryotes.</title>
        <authorList>
            <person name="Spang A."/>
            <person name="Saw J.H."/>
            <person name="Jorgensen S.L."/>
            <person name="Zaremba-Niedzwiedzka K."/>
            <person name="Martijn J."/>
            <person name="Lind A.E."/>
            <person name="van Eijk R."/>
            <person name="Schleper C."/>
            <person name="Guy L."/>
            <person name="Ettema T.J."/>
        </authorList>
    </citation>
    <scope>NUCLEOTIDE SEQUENCE</scope>
</reference>
<evidence type="ECO:0000256" key="1">
    <source>
        <dbReference type="SAM" id="Phobius"/>
    </source>
</evidence>
<sequence length="422" mass="49930">LCDNLTELRFSQFKVIVELITWLSIKIVLCILISSLISIFLYQFSLINQIFLFSLTFTFFTPISLYILRNLRYLSSKNLLLMKKITLLSFIASLLSLYLEVFYTLSSFTPFFNLYSFIQITLIIVNLVLILYYYIVRFTDITQDSSVIELYRIYLSSFVLFICLLFFNSILIIFPILISYILILSKRSVFTISRFLSYFLLSYVTFIEFIAILNTYNIILEINFNLIGIFIIVYLLTLTVVLSFSILLNLKKNNSLEKYLLYSIIPTITFAVFNVLTNILLIYNFTISLFIFLLLIGIQLYRQNDERYKWFINPCILLFIFDLVSFMSYSWLFNNQIFELYSPVLTFMLTTSFTGFGFVLLFNDSPVKFRKTSFLIVFCDISKFHRNRCSNKLIKIWNLRCSGFTYSVNNYLFNIVFTCLIY</sequence>
<feature type="transmembrane region" description="Helical" evidence="1">
    <location>
        <begin position="87"/>
        <end position="105"/>
    </location>
</feature>
<gene>
    <name evidence="2" type="ORF">LCGC14_1651940</name>
</gene>
<feature type="transmembrane region" description="Helical" evidence="1">
    <location>
        <begin position="259"/>
        <end position="276"/>
    </location>
</feature>
<protein>
    <submittedName>
        <fullName evidence="2">Uncharacterized protein</fullName>
    </submittedName>
</protein>
<keyword evidence="1" id="KW-0812">Transmembrane</keyword>
<feature type="transmembrane region" description="Helical" evidence="1">
    <location>
        <begin position="310"/>
        <end position="332"/>
    </location>
</feature>
<feature type="transmembrane region" description="Helical" evidence="1">
    <location>
        <begin position="195"/>
        <end position="216"/>
    </location>
</feature>
<dbReference type="AlphaFoldDB" id="A0A0F9HXB0"/>
<feature type="transmembrane region" description="Helical" evidence="1">
    <location>
        <begin position="155"/>
        <end position="183"/>
    </location>
</feature>
<comment type="caution">
    <text evidence="2">The sequence shown here is derived from an EMBL/GenBank/DDBJ whole genome shotgun (WGS) entry which is preliminary data.</text>
</comment>
<feature type="transmembrane region" description="Helical" evidence="1">
    <location>
        <begin position="20"/>
        <end position="42"/>
    </location>
</feature>